<organism evidence="2 3">
    <name type="scientific">Polyplax serrata</name>
    <name type="common">Common mouse louse</name>
    <dbReference type="NCBI Taxonomy" id="468196"/>
    <lineage>
        <taxon>Eukaryota</taxon>
        <taxon>Metazoa</taxon>
        <taxon>Ecdysozoa</taxon>
        <taxon>Arthropoda</taxon>
        <taxon>Hexapoda</taxon>
        <taxon>Insecta</taxon>
        <taxon>Pterygota</taxon>
        <taxon>Neoptera</taxon>
        <taxon>Paraneoptera</taxon>
        <taxon>Psocodea</taxon>
        <taxon>Troctomorpha</taxon>
        <taxon>Phthiraptera</taxon>
        <taxon>Anoplura</taxon>
        <taxon>Polyplacidae</taxon>
        <taxon>Polyplax</taxon>
    </lineage>
</organism>
<dbReference type="Proteomes" id="UP001372834">
    <property type="component" value="Unassembled WGS sequence"/>
</dbReference>
<evidence type="ECO:0000313" key="3">
    <source>
        <dbReference type="Proteomes" id="UP001372834"/>
    </source>
</evidence>
<dbReference type="EMBL" id="JAWJWE010000038">
    <property type="protein sequence ID" value="KAK6623080.1"/>
    <property type="molecule type" value="Genomic_DNA"/>
</dbReference>
<protein>
    <submittedName>
        <fullName evidence="2">Uncharacterized protein</fullName>
    </submittedName>
</protein>
<name>A0AAN8NNJ9_POLSC</name>
<comment type="caution">
    <text evidence="2">The sequence shown here is derived from an EMBL/GenBank/DDBJ whole genome shotgun (WGS) entry which is preliminary data.</text>
</comment>
<dbReference type="AlphaFoldDB" id="A0AAN8NNJ9"/>
<evidence type="ECO:0000256" key="1">
    <source>
        <dbReference type="SAM" id="MobiDB-lite"/>
    </source>
</evidence>
<feature type="region of interest" description="Disordered" evidence="1">
    <location>
        <begin position="21"/>
        <end position="45"/>
    </location>
</feature>
<proteinExistence type="predicted"/>
<reference evidence="2 3" key="1">
    <citation type="submission" date="2023-10" db="EMBL/GenBank/DDBJ databases">
        <title>Genomes of two closely related lineages of the louse Polyplax serrata with different host specificities.</title>
        <authorList>
            <person name="Martinu J."/>
            <person name="Tarabai H."/>
            <person name="Stefka J."/>
            <person name="Hypsa V."/>
        </authorList>
    </citation>
    <scope>NUCLEOTIDE SEQUENCE [LARGE SCALE GENOMIC DNA]</scope>
    <source>
        <strain evidence="2">HR10_N</strain>
    </source>
</reference>
<gene>
    <name evidence="2" type="ORF">RUM43_008932</name>
</gene>
<feature type="compositionally biased region" description="Basic and acidic residues" evidence="1">
    <location>
        <begin position="28"/>
        <end position="38"/>
    </location>
</feature>
<sequence>MKFSTVCASLVIDWRQPRPFSVRQGENFGRDRGTEQEHPTTTTTTAAAATAATTAAAAADNFSRGSLQTSLIKHYAGG</sequence>
<evidence type="ECO:0000313" key="2">
    <source>
        <dbReference type="EMBL" id="KAK6623080.1"/>
    </source>
</evidence>
<accession>A0AAN8NNJ9</accession>